<name>A0A0E9SKS2_ANGAN</name>
<proteinExistence type="predicted"/>
<dbReference type="AlphaFoldDB" id="A0A0E9SKS2"/>
<organism evidence="1">
    <name type="scientific">Anguilla anguilla</name>
    <name type="common">European freshwater eel</name>
    <name type="synonym">Muraena anguilla</name>
    <dbReference type="NCBI Taxonomy" id="7936"/>
    <lineage>
        <taxon>Eukaryota</taxon>
        <taxon>Metazoa</taxon>
        <taxon>Chordata</taxon>
        <taxon>Craniata</taxon>
        <taxon>Vertebrata</taxon>
        <taxon>Euteleostomi</taxon>
        <taxon>Actinopterygii</taxon>
        <taxon>Neopterygii</taxon>
        <taxon>Teleostei</taxon>
        <taxon>Anguilliformes</taxon>
        <taxon>Anguillidae</taxon>
        <taxon>Anguilla</taxon>
    </lineage>
</organism>
<evidence type="ECO:0000313" key="1">
    <source>
        <dbReference type="EMBL" id="JAH41118.1"/>
    </source>
</evidence>
<protein>
    <submittedName>
        <fullName evidence="1">Uncharacterized protein</fullName>
    </submittedName>
</protein>
<dbReference type="EMBL" id="GBXM01067459">
    <property type="protein sequence ID" value="JAH41118.1"/>
    <property type="molecule type" value="Transcribed_RNA"/>
</dbReference>
<accession>A0A0E9SKS2</accession>
<sequence length="23" mass="2459">MKELHLAALNTFKAMLAEAVLGS</sequence>
<reference evidence="1" key="2">
    <citation type="journal article" date="2015" name="Fish Shellfish Immunol.">
        <title>Early steps in the European eel (Anguilla anguilla)-Vibrio vulnificus interaction in the gills: Role of the RtxA13 toxin.</title>
        <authorList>
            <person name="Callol A."/>
            <person name="Pajuelo D."/>
            <person name="Ebbesson L."/>
            <person name="Teles M."/>
            <person name="MacKenzie S."/>
            <person name="Amaro C."/>
        </authorList>
    </citation>
    <scope>NUCLEOTIDE SEQUENCE</scope>
</reference>
<reference evidence="1" key="1">
    <citation type="submission" date="2014-11" db="EMBL/GenBank/DDBJ databases">
        <authorList>
            <person name="Amaro Gonzalez C."/>
        </authorList>
    </citation>
    <scope>NUCLEOTIDE SEQUENCE</scope>
</reference>